<dbReference type="EMBL" id="JAHLFJ010000086">
    <property type="protein sequence ID" value="MBU3856851.1"/>
    <property type="molecule type" value="Genomic_DNA"/>
</dbReference>
<gene>
    <name evidence="1" type="ORF">H9928_09935</name>
</gene>
<comment type="caution">
    <text evidence="1">The sequence shown here is derived from an EMBL/GenBank/DDBJ whole genome shotgun (WGS) entry which is preliminary data.</text>
</comment>
<evidence type="ECO:0000313" key="2">
    <source>
        <dbReference type="Proteomes" id="UP000784286"/>
    </source>
</evidence>
<protein>
    <submittedName>
        <fullName evidence="1">Uncharacterized protein</fullName>
    </submittedName>
</protein>
<sequence>MEKQMTMTVNTETAKKASEVFKRVCNTLETPLRMMRRYYSYVLGRKVNNVEAKVITEAQLAFFATVMPADMPLMIRIAACAWFVLAVRKCRIYMNDRG</sequence>
<dbReference type="Proteomes" id="UP000784286">
    <property type="component" value="Unassembled WGS sequence"/>
</dbReference>
<proteinExistence type="predicted"/>
<accession>A0A948TP46</accession>
<organism evidence="1 2">
    <name type="scientific">Candidatus Phocaeicola excrementipullorum</name>
    <dbReference type="NCBI Taxonomy" id="2838731"/>
    <lineage>
        <taxon>Bacteria</taxon>
        <taxon>Pseudomonadati</taxon>
        <taxon>Bacteroidota</taxon>
        <taxon>Bacteroidia</taxon>
        <taxon>Bacteroidales</taxon>
        <taxon>Bacteroidaceae</taxon>
        <taxon>Phocaeicola</taxon>
    </lineage>
</organism>
<dbReference type="AlphaFoldDB" id="A0A948TP46"/>
<name>A0A948TP46_9BACT</name>
<evidence type="ECO:0000313" key="1">
    <source>
        <dbReference type="EMBL" id="MBU3856851.1"/>
    </source>
</evidence>
<reference evidence="1" key="2">
    <citation type="submission" date="2021-04" db="EMBL/GenBank/DDBJ databases">
        <authorList>
            <person name="Gilroy R."/>
        </authorList>
    </citation>
    <scope>NUCLEOTIDE SEQUENCE</scope>
    <source>
        <strain evidence="1">8470</strain>
    </source>
</reference>
<reference evidence="1" key="1">
    <citation type="journal article" date="2021" name="PeerJ">
        <title>Extensive microbial diversity within the chicken gut microbiome revealed by metagenomics and culture.</title>
        <authorList>
            <person name="Gilroy R."/>
            <person name="Ravi A."/>
            <person name="Getino M."/>
            <person name="Pursley I."/>
            <person name="Horton D.L."/>
            <person name="Alikhan N.F."/>
            <person name="Baker D."/>
            <person name="Gharbi K."/>
            <person name="Hall N."/>
            <person name="Watson M."/>
            <person name="Adriaenssens E.M."/>
            <person name="Foster-Nyarko E."/>
            <person name="Jarju S."/>
            <person name="Secka A."/>
            <person name="Antonio M."/>
            <person name="Oren A."/>
            <person name="Chaudhuri R.R."/>
            <person name="La Ragione R."/>
            <person name="Hildebrand F."/>
            <person name="Pallen M.J."/>
        </authorList>
    </citation>
    <scope>NUCLEOTIDE SEQUENCE</scope>
    <source>
        <strain evidence="1">8470</strain>
    </source>
</reference>